<dbReference type="RefSeq" id="WP_271732187.1">
    <property type="nucleotide sequence ID" value="NZ_JANQDP010000086.1"/>
</dbReference>
<evidence type="ECO:0000313" key="1">
    <source>
        <dbReference type="EMBL" id="MDB9539348.1"/>
    </source>
</evidence>
<sequence>MFRNLRRVKKYRRPGCNLIAAKNIKPSQWKISDGEVKEALKHKGCEVKEVKKIRYLKHQVCISFWDAKGNVCSSFFSYRIFTRWQTTVERLIECCDSLLEWRRLNQTMRYEFVYYEYLAEMEKALRTALENRLYALKATLEIAVFHES</sequence>
<organism evidence="1 2">
    <name type="scientific">Anabaenopsis arnoldii</name>
    <dbReference type="NCBI Taxonomy" id="2152938"/>
    <lineage>
        <taxon>Bacteria</taxon>
        <taxon>Bacillati</taxon>
        <taxon>Cyanobacteriota</taxon>
        <taxon>Cyanophyceae</taxon>
        <taxon>Nostocales</taxon>
        <taxon>Nodulariaceae</taxon>
        <taxon>Anabaenopsis</taxon>
    </lineage>
</organism>
<keyword evidence="2" id="KW-1185">Reference proteome</keyword>
<name>A0ABT5APU7_9CYAN</name>
<comment type="caution">
    <text evidence="1">The sequence shown here is derived from an EMBL/GenBank/DDBJ whole genome shotgun (WGS) entry which is preliminary data.</text>
</comment>
<reference evidence="1 2" key="1">
    <citation type="submission" date="2023-01" db="EMBL/GenBank/DDBJ databases">
        <title>Genomes from the Australian National Cyanobacteria Reference Collection.</title>
        <authorList>
            <person name="Willis A."/>
            <person name="Lee E.M.F."/>
        </authorList>
    </citation>
    <scope>NUCLEOTIDE SEQUENCE [LARGE SCALE GENOMIC DNA]</scope>
    <source>
        <strain evidence="1 2">CS-1033</strain>
    </source>
</reference>
<proteinExistence type="predicted"/>
<protein>
    <submittedName>
        <fullName evidence="1">Uncharacterized protein</fullName>
    </submittedName>
</protein>
<gene>
    <name evidence="1" type="ORF">PN457_06690</name>
</gene>
<dbReference type="Proteomes" id="UP001212499">
    <property type="component" value="Unassembled WGS sequence"/>
</dbReference>
<evidence type="ECO:0000313" key="2">
    <source>
        <dbReference type="Proteomes" id="UP001212499"/>
    </source>
</evidence>
<accession>A0ABT5APU7</accession>
<dbReference type="EMBL" id="JAQMUH010000085">
    <property type="protein sequence ID" value="MDB9539348.1"/>
    <property type="molecule type" value="Genomic_DNA"/>
</dbReference>